<dbReference type="InterPro" id="IPR015421">
    <property type="entry name" value="PyrdxlP-dep_Trfase_major"/>
</dbReference>
<evidence type="ECO:0000313" key="6">
    <source>
        <dbReference type="Proteomes" id="UP000186955"/>
    </source>
</evidence>
<sequence length="147" mass="15963">MASMQRESAQIKKADMPTVEVFERRAAALEGGTAAVATASGQSAVFQTILALAGSGDNIISSVNLYGGSYSLFKTLLPRLGIEKPLEILGAVYRISEESQMSHIYKVFRLLLTTHSGLAVHFVGPLTMEQILWFTQLRNGSEGMEQL</sequence>
<evidence type="ECO:0000256" key="3">
    <source>
        <dbReference type="ARBA" id="ARBA00022898"/>
    </source>
</evidence>
<organism evidence="5 6">
    <name type="scientific">Penicillium subrubescens</name>
    <dbReference type="NCBI Taxonomy" id="1316194"/>
    <lineage>
        <taxon>Eukaryota</taxon>
        <taxon>Fungi</taxon>
        <taxon>Dikarya</taxon>
        <taxon>Ascomycota</taxon>
        <taxon>Pezizomycotina</taxon>
        <taxon>Eurotiomycetes</taxon>
        <taxon>Eurotiomycetidae</taxon>
        <taxon>Eurotiales</taxon>
        <taxon>Aspergillaceae</taxon>
        <taxon>Penicillium</taxon>
    </lineage>
</organism>
<dbReference type="Pfam" id="PF01053">
    <property type="entry name" value="Cys_Met_Meta_PP"/>
    <property type="match status" value="1"/>
</dbReference>
<dbReference type="GO" id="GO:0016829">
    <property type="term" value="F:lyase activity"/>
    <property type="evidence" value="ECO:0007669"/>
    <property type="project" value="UniProtKB-KW"/>
</dbReference>
<dbReference type="GO" id="GO:0019346">
    <property type="term" value="P:transsulfuration"/>
    <property type="evidence" value="ECO:0007669"/>
    <property type="project" value="InterPro"/>
</dbReference>
<dbReference type="PANTHER" id="PTHR43797">
    <property type="entry name" value="HOMOCYSTEINE/CYSTEINE SYNTHASE"/>
    <property type="match status" value="1"/>
</dbReference>
<dbReference type="GO" id="GO:0005737">
    <property type="term" value="C:cytoplasm"/>
    <property type="evidence" value="ECO:0007669"/>
    <property type="project" value="TreeGrafter"/>
</dbReference>
<reference evidence="5 6" key="1">
    <citation type="submission" date="2016-10" db="EMBL/GenBank/DDBJ databases">
        <title>Genome sequence of the ascomycete fungus Penicillium subrubescens.</title>
        <authorList>
            <person name="De Vries R.P."/>
            <person name="Peng M."/>
            <person name="Dilokpimol A."/>
            <person name="Hilden K."/>
            <person name="Makela M.R."/>
            <person name="Grigoriev I."/>
            <person name="Riley R."/>
            <person name="Granchi Z."/>
        </authorList>
    </citation>
    <scope>NUCLEOTIDE SEQUENCE [LARGE SCALE GENOMIC DNA]</scope>
    <source>
        <strain evidence="5 6">CBS 132785</strain>
    </source>
</reference>
<comment type="similarity">
    <text evidence="4">Belongs to the trans-sulfuration enzymes family.</text>
</comment>
<dbReference type="Proteomes" id="UP000186955">
    <property type="component" value="Unassembled WGS sequence"/>
</dbReference>
<proteinExistence type="inferred from homology"/>
<keyword evidence="3 4" id="KW-0663">Pyridoxal phosphate</keyword>
<dbReference type="Gene3D" id="3.40.640.10">
    <property type="entry name" value="Type I PLP-dependent aspartate aminotransferase-like (Major domain)"/>
    <property type="match status" value="1"/>
</dbReference>
<dbReference type="PANTHER" id="PTHR43797:SF2">
    <property type="entry name" value="HOMOCYSTEINE_CYSTEINE SYNTHASE"/>
    <property type="match status" value="1"/>
</dbReference>
<keyword evidence="2" id="KW-0808">Transferase</keyword>
<comment type="cofactor">
    <cofactor evidence="1 4">
        <name>pyridoxal 5'-phosphate</name>
        <dbReference type="ChEBI" id="CHEBI:597326"/>
    </cofactor>
</comment>
<dbReference type="GO" id="GO:0071269">
    <property type="term" value="P:L-homocysteine biosynthetic process"/>
    <property type="evidence" value="ECO:0007669"/>
    <property type="project" value="TreeGrafter"/>
</dbReference>
<dbReference type="GO" id="GO:0003961">
    <property type="term" value="F:O-acetylhomoserine aminocarboxypropyltransferase activity"/>
    <property type="evidence" value="ECO:0007669"/>
    <property type="project" value="TreeGrafter"/>
</dbReference>
<keyword evidence="5" id="KW-0456">Lyase</keyword>
<evidence type="ECO:0000256" key="4">
    <source>
        <dbReference type="RuleBase" id="RU362118"/>
    </source>
</evidence>
<evidence type="ECO:0000313" key="5">
    <source>
        <dbReference type="EMBL" id="OKO91652.1"/>
    </source>
</evidence>
<dbReference type="SUPFAM" id="SSF53383">
    <property type="entry name" value="PLP-dependent transferases"/>
    <property type="match status" value="1"/>
</dbReference>
<gene>
    <name evidence="5" type="ORF">PENSUB_13059</name>
</gene>
<comment type="caution">
    <text evidence="5">The sequence shown here is derived from an EMBL/GenBank/DDBJ whole genome shotgun (WGS) entry which is preliminary data.</text>
</comment>
<keyword evidence="6" id="KW-1185">Reference proteome</keyword>
<dbReference type="STRING" id="1316194.A0A1Q5SUL5"/>
<dbReference type="InterPro" id="IPR000277">
    <property type="entry name" value="Cys/Met-Metab_PyrdxlP-dep_enz"/>
</dbReference>
<dbReference type="GO" id="GO:0006535">
    <property type="term" value="P:cysteine biosynthetic process from serine"/>
    <property type="evidence" value="ECO:0007669"/>
    <property type="project" value="TreeGrafter"/>
</dbReference>
<evidence type="ECO:0000256" key="1">
    <source>
        <dbReference type="ARBA" id="ARBA00001933"/>
    </source>
</evidence>
<accession>A0A1Q5SUL5</accession>
<dbReference type="EMBL" id="MNBE01000746">
    <property type="protein sequence ID" value="OKO91652.1"/>
    <property type="molecule type" value="Genomic_DNA"/>
</dbReference>
<dbReference type="GO" id="GO:0004124">
    <property type="term" value="F:cysteine synthase activity"/>
    <property type="evidence" value="ECO:0007669"/>
    <property type="project" value="TreeGrafter"/>
</dbReference>
<dbReference type="GO" id="GO:0030170">
    <property type="term" value="F:pyridoxal phosphate binding"/>
    <property type="evidence" value="ECO:0007669"/>
    <property type="project" value="InterPro"/>
</dbReference>
<dbReference type="AlphaFoldDB" id="A0A1Q5SUL5"/>
<protein>
    <submittedName>
        <fullName evidence="5">O-acetylhomoserine (Thiol)-lyase</fullName>
    </submittedName>
</protein>
<evidence type="ECO:0000256" key="2">
    <source>
        <dbReference type="ARBA" id="ARBA00022679"/>
    </source>
</evidence>
<name>A0A1Q5SUL5_9EURO</name>
<dbReference type="InterPro" id="IPR006235">
    <property type="entry name" value="OAc-hSer/O-AcSer_sulfhydrylase"/>
</dbReference>
<dbReference type="InterPro" id="IPR015424">
    <property type="entry name" value="PyrdxlP-dep_Trfase"/>
</dbReference>